<dbReference type="InterPro" id="IPR008323">
    <property type="entry name" value="UCP033563"/>
</dbReference>
<reference evidence="1 2" key="1">
    <citation type="submission" date="2019-02" db="EMBL/GenBank/DDBJ databases">
        <title>Pedobacter sp. RP-1-14 sp. nov., isolated from Arctic soil.</title>
        <authorList>
            <person name="Dahal R.H."/>
        </authorList>
    </citation>
    <scope>NUCLEOTIDE SEQUENCE [LARGE SCALE GENOMIC DNA]</scope>
    <source>
        <strain evidence="1 2">RP-1-14</strain>
    </source>
</reference>
<dbReference type="OrthoDB" id="9781616at2"/>
<dbReference type="Proteomes" id="UP000293347">
    <property type="component" value="Unassembled WGS sequence"/>
</dbReference>
<dbReference type="RefSeq" id="WP_131596227.1">
    <property type="nucleotide sequence ID" value="NZ_SJSL01000002.1"/>
</dbReference>
<name>A0A4V2MLB3_9SPHI</name>
<dbReference type="PANTHER" id="PTHR36454">
    <property type="entry name" value="LMO2823 PROTEIN"/>
    <property type="match status" value="1"/>
</dbReference>
<dbReference type="EMBL" id="SJSL01000002">
    <property type="protein sequence ID" value="TCD01427.1"/>
    <property type="molecule type" value="Genomic_DNA"/>
</dbReference>
<proteinExistence type="predicted"/>
<evidence type="ECO:0000313" key="1">
    <source>
        <dbReference type="EMBL" id="TCD01427.1"/>
    </source>
</evidence>
<protein>
    <submittedName>
        <fullName evidence="1">DUF1015 domain-containing protein</fullName>
    </submittedName>
</protein>
<evidence type="ECO:0000313" key="2">
    <source>
        <dbReference type="Proteomes" id="UP000293347"/>
    </source>
</evidence>
<organism evidence="1 2">
    <name type="scientific">Pedobacter psychroterrae</name>
    <dbReference type="NCBI Taxonomy" id="2530453"/>
    <lineage>
        <taxon>Bacteria</taxon>
        <taxon>Pseudomonadati</taxon>
        <taxon>Bacteroidota</taxon>
        <taxon>Sphingobacteriia</taxon>
        <taxon>Sphingobacteriales</taxon>
        <taxon>Sphingobacteriaceae</taxon>
        <taxon>Pedobacter</taxon>
    </lineage>
</organism>
<dbReference type="AlphaFoldDB" id="A0A4V2MLB3"/>
<accession>A0A4V2MLB3</accession>
<comment type="caution">
    <text evidence="1">The sequence shown here is derived from an EMBL/GenBank/DDBJ whole genome shotgun (WGS) entry which is preliminary data.</text>
</comment>
<sequence>MPLVKPFCALKPAKHLQASVVTRPLENYSAKEIKQIAAENPDSFLHLINPELDNPYLRGTKQELIYKKISENLESFIEHSILVKQDEPAIYVYRVIHDGLTQTGIWTLTHIADYLNGGIKKHESTVAQREKSLAEYLQQTGIDANPVLITYHSDAVIEALVNKYVGLGPELNFVLSDESRHQVWAITDEGDLTAVISAFATMPYVYIADGHHRIASMAKMGQHKQALNADKHTGREAYNYFTTVYMNTAEVKVLEFNRLVRDLGGLTVNEFVTLLDESFIVEKSLTDAITPLELHTIGMYLDRQWYRLIPKKGIYDEHDPVAVLDVSILQNFILDPLLKIQDPRANVRITFEGGRTSIADLQDKVDSGMYAVAFTLFPVSVDQVIAVADAKGVMPPKSTWVEPKFLTGLLTNYFN</sequence>
<dbReference type="PANTHER" id="PTHR36454:SF1">
    <property type="entry name" value="DUF1015 DOMAIN-CONTAINING PROTEIN"/>
    <property type="match status" value="1"/>
</dbReference>
<keyword evidence="2" id="KW-1185">Reference proteome</keyword>
<dbReference type="Pfam" id="PF06245">
    <property type="entry name" value="DUF1015"/>
    <property type="match status" value="1"/>
</dbReference>
<gene>
    <name evidence="1" type="ORF">EZ437_11835</name>
</gene>
<dbReference type="PIRSF" id="PIRSF033563">
    <property type="entry name" value="UCP033563"/>
    <property type="match status" value="1"/>
</dbReference>